<reference evidence="1" key="1">
    <citation type="submission" date="2024-01" db="EMBL/GenBank/DDBJ databases">
        <title>Genomic and biogeographic characterisation of Mantoniella tinhauana virus 1, the first discovered Mantoniella-infecting prasinovirus.</title>
        <authorList>
            <person name="Rey Redondo E."/>
            <person name="Yung C.C.M."/>
        </authorList>
    </citation>
    <scope>NUCLEOTIDE SEQUENCE</scope>
    <source>
        <strain evidence="1">Lau Fau Shan</strain>
    </source>
</reference>
<protein>
    <submittedName>
        <fullName evidence="1">Uncharacterized protein</fullName>
    </submittedName>
</protein>
<proteinExistence type="predicted"/>
<sequence length="164" mass="18391">MIVPSEIIQNDIVKILVNEDGLEDEMYGVVGMNTGRTLGIHYLSPSELVYKSACVYTLDTDTTCPAPYESVMEHYPSGTTFEDLKMKPIGTNMFAYYSEIDSNDSDSDILRETDSDLSDFVVSDGENELPPDHKRVDSEWASWEPATPGAKYFKEVIDNLSDRV</sequence>
<organism evidence="1">
    <name type="scientific">Mantoniella tinhauana virus 1</name>
    <dbReference type="NCBI Taxonomy" id="3111543"/>
    <lineage>
        <taxon>Viruses</taxon>
    </lineage>
</organism>
<dbReference type="EMBL" id="PP130629">
    <property type="protein sequence ID" value="XAO13435.1"/>
    <property type="molecule type" value="Genomic_DNA"/>
</dbReference>
<name>A0AB38ZM51_9VIRU</name>
<accession>A0AB38ZM51</accession>
<evidence type="ECO:0000313" key="1">
    <source>
        <dbReference type="EMBL" id="XAO13435.1"/>
    </source>
</evidence>